<protein>
    <submittedName>
        <fullName evidence="8">MDR family MFS transporter</fullName>
    </submittedName>
</protein>
<feature type="transmembrane region" description="Helical" evidence="6">
    <location>
        <begin position="328"/>
        <end position="347"/>
    </location>
</feature>
<feature type="domain" description="Major facilitator superfamily (MFS) profile" evidence="7">
    <location>
        <begin position="11"/>
        <end position="484"/>
    </location>
</feature>
<feature type="transmembrane region" description="Helical" evidence="6">
    <location>
        <begin position="294"/>
        <end position="316"/>
    </location>
</feature>
<dbReference type="Proteomes" id="UP001274321">
    <property type="component" value="Unassembled WGS sequence"/>
</dbReference>
<dbReference type="Gene3D" id="1.20.1250.20">
    <property type="entry name" value="MFS general substrate transporter like domains"/>
    <property type="match status" value="1"/>
</dbReference>
<keyword evidence="5 6" id="KW-0472">Membrane</keyword>
<dbReference type="PANTHER" id="PTHR23501:SF191">
    <property type="entry name" value="VACUOLAR BASIC AMINO ACID TRANSPORTER 4"/>
    <property type="match status" value="1"/>
</dbReference>
<evidence type="ECO:0000256" key="3">
    <source>
        <dbReference type="ARBA" id="ARBA00022692"/>
    </source>
</evidence>
<dbReference type="InterPro" id="IPR001958">
    <property type="entry name" value="Tet-R_TetA/multi-R_MdtG-like"/>
</dbReference>
<dbReference type="CDD" id="cd17502">
    <property type="entry name" value="MFS_Azr1_MDR_like"/>
    <property type="match status" value="1"/>
</dbReference>
<dbReference type="PROSITE" id="PS50850">
    <property type="entry name" value="MFS"/>
    <property type="match status" value="1"/>
</dbReference>
<evidence type="ECO:0000256" key="5">
    <source>
        <dbReference type="ARBA" id="ARBA00023136"/>
    </source>
</evidence>
<evidence type="ECO:0000259" key="7">
    <source>
        <dbReference type="PROSITE" id="PS50850"/>
    </source>
</evidence>
<feature type="transmembrane region" description="Helical" evidence="6">
    <location>
        <begin position="353"/>
        <end position="376"/>
    </location>
</feature>
<dbReference type="PRINTS" id="PR01035">
    <property type="entry name" value="TCRTETA"/>
</dbReference>
<evidence type="ECO:0000313" key="9">
    <source>
        <dbReference type="Proteomes" id="UP001274321"/>
    </source>
</evidence>
<evidence type="ECO:0000256" key="4">
    <source>
        <dbReference type="ARBA" id="ARBA00022989"/>
    </source>
</evidence>
<dbReference type="Gene3D" id="1.20.1720.10">
    <property type="entry name" value="Multidrug resistance protein D"/>
    <property type="match status" value="1"/>
</dbReference>
<dbReference type="Pfam" id="PF07690">
    <property type="entry name" value="MFS_1"/>
    <property type="match status" value="1"/>
</dbReference>
<dbReference type="RefSeq" id="WP_319843941.1">
    <property type="nucleotide sequence ID" value="NZ_JAXAFJ010000003.1"/>
</dbReference>
<proteinExistence type="predicted"/>
<feature type="transmembrane region" description="Helical" evidence="6">
    <location>
        <begin position="195"/>
        <end position="214"/>
    </location>
</feature>
<feature type="transmembrane region" description="Helical" evidence="6">
    <location>
        <begin position="456"/>
        <end position="475"/>
    </location>
</feature>
<feature type="transmembrane region" description="Helical" evidence="6">
    <location>
        <begin position="101"/>
        <end position="122"/>
    </location>
</feature>
<feature type="transmembrane region" description="Helical" evidence="6">
    <location>
        <begin position="220"/>
        <end position="241"/>
    </location>
</feature>
<keyword evidence="9" id="KW-1185">Reference proteome</keyword>
<feature type="transmembrane region" description="Helical" evidence="6">
    <location>
        <begin position="262"/>
        <end position="282"/>
    </location>
</feature>
<feature type="transmembrane region" description="Helical" evidence="6">
    <location>
        <begin position="134"/>
        <end position="156"/>
    </location>
</feature>
<accession>A0ABU4RLX1</accession>
<feature type="transmembrane region" description="Helical" evidence="6">
    <location>
        <begin position="162"/>
        <end position="183"/>
    </location>
</feature>
<sequence>MTSPYVRRPLVLASIMASMAMIAIEATIVSTAMPQIAAQLGDIQLYAWVFGSFLLTQTAMTVVFGKLADTYGRKPIMLIGIVIFLIGSVLCGFAWSMPSLILFRLVQGIGAGAIQPVGLTVVGDLYSVEERGKIQGYLASVWGVSSVAGPFVGGLLVENLGWAWIFWINIPIGLLAGAGFIAFLKEDVERKPRSLDVSGAALFILAVASLMYALTEAGGGDGTMAAVAALVCAVSVALFLVQERRASDPMIALGLWTRRIIATVNAATLLSGMVMIGLTTFLPMFVQGVLGQSALIAGLTLTVMVLGWPVGATLAARNFKRFGLRPTLMFGAMLLPLGASVLLFLEPGSSPKLAALGSIVIGLGLGFFSTSAIVIVQTSVGWADRGSATASNIFSRNLGNTLGATVLGAVFNLTLAAGGGGAAPVELDQIRNLLEAGSAALSGDVAQIALNHSLHLTFWGVFLMAGFTLLLALLVPVPPKAAPQEQVSPSPAE</sequence>
<feature type="transmembrane region" description="Helical" evidence="6">
    <location>
        <begin position="76"/>
        <end position="95"/>
    </location>
</feature>
<evidence type="ECO:0000256" key="2">
    <source>
        <dbReference type="ARBA" id="ARBA00022448"/>
    </source>
</evidence>
<name>A0ABU4RLX1_9HYPH</name>
<feature type="transmembrane region" description="Helical" evidence="6">
    <location>
        <begin position="12"/>
        <end position="33"/>
    </location>
</feature>
<dbReference type="InterPro" id="IPR011701">
    <property type="entry name" value="MFS"/>
</dbReference>
<evidence type="ECO:0000256" key="6">
    <source>
        <dbReference type="SAM" id="Phobius"/>
    </source>
</evidence>
<dbReference type="EMBL" id="JAXAFJ010000003">
    <property type="protein sequence ID" value="MDX6805814.1"/>
    <property type="molecule type" value="Genomic_DNA"/>
</dbReference>
<feature type="transmembrane region" description="Helical" evidence="6">
    <location>
        <begin position="45"/>
        <end position="64"/>
    </location>
</feature>
<keyword evidence="2" id="KW-0813">Transport</keyword>
<evidence type="ECO:0000313" key="8">
    <source>
        <dbReference type="EMBL" id="MDX6805814.1"/>
    </source>
</evidence>
<dbReference type="PANTHER" id="PTHR23501">
    <property type="entry name" value="MAJOR FACILITATOR SUPERFAMILY"/>
    <property type="match status" value="1"/>
</dbReference>
<comment type="subcellular location">
    <subcellularLocation>
        <location evidence="1">Endomembrane system</location>
        <topology evidence="1">Multi-pass membrane protein</topology>
    </subcellularLocation>
</comment>
<reference evidence="8 9" key="1">
    <citation type="submission" date="2023-11" db="EMBL/GenBank/DDBJ databases">
        <authorList>
            <person name="Bao R."/>
        </authorList>
    </citation>
    <scope>NUCLEOTIDE SEQUENCE [LARGE SCALE GENOMIC DNA]</scope>
    <source>
        <strain evidence="8 9">PJ23</strain>
    </source>
</reference>
<feature type="transmembrane region" description="Helical" evidence="6">
    <location>
        <begin position="397"/>
        <end position="417"/>
    </location>
</feature>
<dbReference type="InterPro" id="IPR020846">
    <property type="entry name" value="MFS_dom"/>
</dbReference>
<organism evidence="8 9">
    <name type="scientific">Terrihabitans rhizophilus</name>
    <dbReference type="NCBI Taxonomy" id="3092662"/>
    <lineage>
        <taxon>Bacteria</taxon>
        <taxon>Pseudomonadati</taxon>
        <taxon>Pseudomonadota</taxon>
        <taxon>Alphaproteobacteria</taxon>
        <taxon>Hyphomicrobiales</taxon>
        <taxon>Terrihabitans</taxon>
    </lineage>
</organism>
<gene>
    <name evidence="8" type="ORF">SCD90_07040</name>
</gene>
<dbReference type="InterPro" id="IPR036259">
    <property type="entry name" value="MFS_trans_sf"/>
</dbReference>
<evidence type="ECO:0000256" key="1">
    <source>
        <dbReference type="ARBA" id="ARBA00004127"/>
    </source>
</evidence>
<keyword evidence="4 6" id="KW-1133">Transmembrane helix</keyword>
<comment type="caution">
    <text evidence="8">The sequence shown here is derived from an EMBL/GenBank/DDBJ whole genome shotgun (WGS) entry which is preliminary data.</text>
</comment>
<dbReference type="SUPFAM" id="SSF103473">
    <property type="entry name" value="MFS general substrate transporter"/>
    <property type="match status" value="1"/>
</dbReference>
<keyword evidence="3 6" id="KW-0812">Transmembrane</keyword>